<evidence type="ECO:0000313" key="2">
    <source>
        <dbReference type="EMBL" id="GLK65905.1"/>
    </source>
</evidence>
<dbReference type="AlphaFoldDB" id="A0AAD3P1G2"/>
<keyword evidence="1" id="KW-0472">Membrane</keyword>
<organism evidence="2 3">
    <name type="scientific">Paracoccus kondratievae</name>
    <dbReference type="NCBI Taxonomy" id="135740"/>
    <lineage>
        <taxon>Bacteria</taxon>
        <taxon>Pseudomonadati</taxon>
        <taxon>Pseudomonadota</taxon>
        <taxon>Alphaproteobacteria</taxon>
        <taxon>Rhodobacterales</taxon>
        <taxon>Paracoccaceae</taxon>
        <taxon>Paracoccus</taxon>
    </lineage>
</organism>
<keyword evidence="1" id="KW-0812">Transmembrane</keyword>
<dbReference type="Proteomes" id="UP001143349">
    <property type="component" value="Unassembled WGS sequence"/>
</dbReference>
<dbReference type="EMBL" id="BSFH01000096">
    <property type="protein sequence ID" value="GLK65905.1"/>
    <property type="molecule type" value="Genomic_DNA"/>
</dbReference>
<evidence type="ECO:0000313" key="3">
    <source>
        <dbReference type="Proteomes" id="UP001143349"/>
    </source>
</evidence>
<keyword evidence="3" id="KW-1185">Reference proteome</keyword>
<sequence length="63" mass="6908">MFQRPILMSRNPQPLVQPAPIALRAARWVTVAVYLLLITLLLLVAPIREAEGVAPLPAPARTL</sequence>
<protein>
    <submittedName>
        <fullName evidence="2">Uncharacterized protein</fullName>
    </submittedName>
</protein>
<comment type="caution">
    <text evidence="2">The sequence shown here is derived from an EMBL/GenBank/DDBJ whole genome shotgun (WGS) entry which is preliminary data.</text>
</comment>
<reference evidence="2" key="2">
    <citation type="submission" date="2023-01" db="EMBL/GenBank/DDBJ databases">
        <authorList>
            <person name="Sun Q."/>
            <person name="Evtushenko L."/>
        </authorList>
    </citation>
    <scope>NUCLEOTIDE SEQUENCE</scope>
    <source>
        <strain evidence="2">VKM B-2222</strain>
    </source>
</reference>
<proteinExistence type="predicted"/>
<gene>
    <name evidence="2" type="ORF">GCM10017635_33820</name>
</gene>
<feature type="transmembrane region" description="Helical" evidence="1">
    <location>
        <begin position="21"/>
        <end position="47"/>
    </location>
</feature>
<keyword evidence="1" id="KW-1133">Transmembrane helix</keyword>
<accession>A0AAD3P1G2</accession>
<dbReference type="RefSeq" id="WP_010395327.1">
    <property type="nucleotide sequence ID" value="NZ_BSFH01000096.1"/>
</dbReference>
<evidence type="ECO:0000256" key="1">
    <source>
        <dbReference type="SAM" id="Phobius"/>
    </source>
</evidence>
<name>A0AAD3P1G2_9RHOB</name>
<reference evidence="2" key="1">
    <citation type="journal article" date="2014" name="Int. J. Syst. Evol. Microbiol.">
        <title>Complete genome sequence of Corynebacterium casei LMG S-19264T (=DSM 44701T), isolated from a smear-ripened cheese.</title>
        <authorList>
            <consortium name="US DOE Joint Genome Institute (JGI-PGF)"/>
            <person name="Walter F."/>
            <person name="Albersmeier A."/>
            <person name="Kalinowski J."/>
            <person name="Ruckert C."/>
        </authorList>
    </citation>
    <scope>NUCLEOTIDE SEQUENCE</scope>
    <source>
        <strain evidence="2">VKM B-2222</strain>
    </source>
</reference>